<dbReference type="GO" id="GO:1990961">
    <property type="term" value="P:xenobiotic detoxification by transmembrane export across the plasma membrane"/>
    <property type="evidence" value="ECO:0007669"/>
    <property type="project" value="InterPro"/>
</dbReference>
<dbReference type="GO" id="GO:0015297">
    <property type="term" value="F:antiporter activity"/>
    <property type="evidence" value="ECO:0007669"/>
    <property type="project" value="InterPro"/>
</dbReference>
<dbReference type="RefSeq" id="XP_031400242.1">
    <property type="nucleotide sequence ID" value="XM_031544382.1"/>
</dbReference>
<reference evidence="8" key="1">
    <citation type="journal article" date="2020" name="Plant Biotechnol. J.">
        <title>The pomegranate (Punica granatum L.) draft genome dissects genetic divergence between soft- and hard-seeded cultivars.</title>
        <authorList>
            <person name="Luo X."/>
            <person name="Li H."/>
            <person name="Wu Z."/>
            <person name="Yao W."/>
            <person name="Zhao P."/>
            <person name="Cao D."/>
            <person name="Yu H."/>
            <person name="Li K."/>
            <person name="Poudel K."/>
            <person name="Zhao D."/>
            <person name="Zhang F."/>
            <person name="Xia X."/>
            <person name="Chen L."/>
            <person name="Wang Q."/>
            <person name="Jing D."/>
            <person name="Cao S."/>
        </authorList>
    </citation>
    <scope>NUCLEOTIDE SEQUENCE [LARGE SCALE GENOMIC DNA]</scope>
</reference>
<evidence type="ECO:0000313" key="8">
    <source>
        <dbReference type="Proteomes" id="UP000515151"/>
    </source>
</evidence>
<evidence type="ECO:0000256" key="4">
    <source>
        <dbReference type="ARBA" id="ARBA00022692"/>
    </source>
</evidence>
<dbReference type="InterPro" id="IPR002528">
    <property type="entry name" value="MATE_fam"/>
</dbReference>
<proteinExistence type="inferred from homology"/>
<comment type="subcellular location">
    <subcellularLocation>
        <location evidence="1">Membrane</location>
        <topology evidence="1">Multi-pass membrane protein</topology>
    </subcellularLocation>
</comment>
<keyword evidence="5 7" id="KW-1133">Transmembrane helix</keyword>
<dbReference type="CDD" id="cd13132">
    <property type="entry name" value="MATE_eukaryotic"/>
    <property type="match status" value="1"/>
</dbReference>
<organism evidence="8 9">
    <name type="scientific">Punica granatum</name>
    <name type="common">Pomegranate</name>
    <dbReference type="NCBI Taxonomy" id="22663"/>
    <lineage>
        <taxon>Eukaryota</taxon>
        <taxon>Viridiplantae</taxon>
        <taxon>Streptophyta</taxon>
        <taxon>Embryophyta</taxon>
        <taxon>Tracheophyta</taxon>
        <taxon>Spermatophyta</taxon>
        <taxon>Magnoliopsida</taxon>
        <taxon>eudicotyledons</taxon>
        <taxon>Gunneridae</taxon>
        <taxon>Pentapetalae</taxon>
        <taxon>rosids</taxon>
        <taxon>malvids</taxon>
        <taxon>Myrtales</taxon>
        <taxon>Lythraceae</taxon>
        <taxon>Punica</taxon>
    </lineage>
</organism>
<dbReference type="AlphaFoldDB" id="A0A6P8E489"/>
<dbReference type="GO" id="GO:0016020">
    <property type="term" value="C:membrane"/>
    <property type="evidence" value="ECO:0007669"/>
    <property type="project" value="UniProtKB-SubCell"/>
</dbReference>
<sequence length="504" mass="54259">MMEETSSLIKSVPGNNGDEEEATIKLEIDDHTHSSVASAPAAAARISLSSFTKEVKRVGSIAGPMVAVSFSQYALQTISTMIVGHLGELALSCTAIAVSFAGVTGFSVLLGMAGALETLCGQAYGAEQYHILGTQTRTAIFCLNLCCLPLSLLWLNVEKLLILVGQDPLISHGAGKFMQCLVPSLFGYATLQPLIRFFQMQSLVGPMLVSSIGTLLFHIAICWILVFKSGLGNLGAALAISLSYWVNVVFFALYIKFSHVCTKTWGSTSMEIFRGVGEFFRFAIPSALMLCLEWWSYELLILLSGFLPNAKLETSVLSICLSTITTLYTIPYGLGGAGSTRVSNELGAGNPRAARVAVYATMFLAIAEMSIVSTILFVGRRAFGYIFSDDEEVVEYVTRMAPLVCISVILDSLHGGLSGIARGCGWQHIGAFVNFGAFYLCGIPIALILAFWVKIKGMGLWVGIQTGVFVQSLLLAIITGCVNWERQASKARERIHDGSVSKDI</sequence>
<evidence type="ECO:0000256" key="1">
    <source>
        <dbReference type="ARBA" id="ARBA00004141"/>
    </source>
</evidence>
<keyword evidence="4 7" id="KW-0812">Transmembrane</keyword>
<comment type="caution">
    <text evidence="7">Lacks conserved residue(s) required for the propagation of feature annotation.</text>
</comment>
<dbReference type="PANTHER" id="PTHR11206">
    <property type="entry name" value="MULTIDRUG RESISTANCE PROTEIN"/>
    <property type="match status" value="1"/>
</dbReference>
<dbReference type="OrthoDB" id="2126698at2759"/>
<accession>A0A6P8E489</accession>
<keyword evidence="8" id="KW-1185">Reference proteome</keyword>
<evidence type="ECO:0000256" key="7">
    <source>
        <dbReference type="RuleBase" id="RU004914"/>
    </source>
</evidence>
<reference evidence="9 10" key="2">
    <citation type="submission" date="2025-04" db="UniProtKB">
        <authorList>
            <consortium name="RefSeq"/>
        </authorList>
    </citation>
    <scope>IDENTIFICATION</scope>
    <source>
        <tissue evidence="9 10">Leaf</tissue>
    </source>
</reference>
<dbReference type="NCBIfam" id="TIGR00797">
    <property type="entry name" value="matE"/>
    <property type="match status" value="1"/>
</dbReference>
<dbReference type="GO" id="GO:0042910">
    <property type="term" value="F:xenobiotic transmembrane transporter activity"/>
    <property type="evidence" value="ECO:0007669"/>
    <property type="project" value="InterPro"/>
</dbReference>
<feature type="transmembrane region" description="Helical" evidence="7">
    <location>
        <begin position="432"/>
        <end position="453"/>
    </location>
</feature>
<gene>
    <name evidence="9 10" type="primary">LOC116210498</name>
</gene>
<evidence type="ECO:0000313" key="9">
    <source>
        <dbReference type="RefSeq" id="XP_031400241.1"/>
    </source>
</evidence>
<dbReference type="InterPro" id="IPR045069">
    <property type="entry name" value="MATE_euk"/>
</dbReference>
<feature type="transmembrane region" description="Helical" evidence="7">
    <location>
        <begin position="315"/>
        <end position="335"/>
    </location>
</feature>
<feature type="transmembrane region" description="Helical" evidence="7">
    <location>
        <begin position="232"/>
        <end position="255"/>
    </location>
</feature>
<feature type="transmembrane region" description="Helical" evidence="7">
    <location>
        <begin position="203"/>
        <end position="226"/>
    </location>
</feature>
<comment type="similarity">
    <text evidence="2 7">Belongs to the multi antimicrobial extrusion (MATE) (TC 2.A.66.1) family.</text>
</comment>
<evidence type="ECO:0000256" key="3">
    <source>
        <dbReference type="ARBA" id="ARBA00022448"/>
    </source>
</evidence>
<feature type="transmembrane region" description="Helical" evidence="7">
    <location>
        <begin position="356"/>
        <end position="379"/>
    </location>
</feature>
<keyword evidence="3" id="KW-0813">Transport</keyword>
<keyword evidence="6 7" id="KW-0472">Membrane</keyword>
<dbReference type="Pfam" id="PF01554">
    <property type="entry name" value="MatE"/>
    <property type="match status" value="2"/>
</dbReference>
<dbReference type="GeneID" id="116210498"/>
<dbReference type="Proteomes" id="UP000515151">
    <property type="component" value="Chromosome 6"/>
</dbReference>
<protein>
    <recommendedName>
        <fullName evidence="7">Protein DETOXIFICATION</fullName>
    </recommendedName>
    <alternativeName>
        <fullName evidence="7">Multidrug and toxic compound extrusion protein</fullName>
    </alternativeName>
</protein>
<name>A0A6P8E489_PUNGR</name>
<dbReference type="RefSeq" id="XP_031400241.1">
    <property type="nucleotide sequence ID" value="XM_031544381.1"/>
</dbReference>
<evidence type="ECO:0000313" key="10">
    <source>
        <dbReference type="RefSeq" id="XP_031400242.1"/>
    </source>
</evidence>
<evidence type="ECO:0000256" key="5">
    <source>
        <dbReference type="ARBA" id="ARBA00022989"/>
    </source>
</evidence>
<feature type="transmembrane region" description="Helical" evidence="7">
    <location>
        <begin position="459"/>
        <end position="484"/>
    </location>
</feature>
<evidence type="ECO:0000256" key="6">
    <source>
        <dbReference type="ARBA" id="ARBA00023136"/>
    </source>
</evidence>
<evidence type="ECO:0000256" key="2">
    <source>
        <dbReference type="ARBA" id="ARBA00010199"/>
    </source>
</evidence>